<gene>
    <name evidence="2" type="ORF">JZM24_01985</name>
</gene>
<accession>A0ABS5Y931</accession>
<evidence type="ECO:0000256" key="1">
    <source>
        <dbReference type="SAM" id="SignalP"/>
    </source>
</evidence>
<keyword evidence="3" id="KW-1185">Reference proteome</keyword>
<name>A0ABS5Y931_9GAMM</name>
<feature type="chain" id="PRO_5045953983" evidence="1">
    <location>
        <begin position="20"/>
        <end position="59"/>
    </location>
</feature>
<dbReference type="EMBL" id="JAFJYC010000001">
    <property type="protein sequence ID" value="MBT9431237.1"/>
    <property type="molecule type" value="Genomic_DNA"/>
</dbReference>
<comment type="caution">
    <text evidence="2">The sequence shown here is derived from an EMBL/GenBank/DDBJ whole genome shotgun (WGS) entry which is preliminary data.</text>
</comment>
<organism evidence="2 3">
    <name type="scientific">Candidatus Sodalis endolongispinus</name>
    <dbReference type="NCBI Taxonomy" id="2812662"/>
    <lineage>
        <taxon>Bacteria</taxon>
        <taxon>Pseudomonadati</taxon>
        <taxon>Pseudomonadota</taxon>
        <taxon>Gammaproteobacteria</taxon>
        <taxon>Enterobacterales</taxon>
        <taxon>Bruguierivoracaceae</taxon>
        <taxon>Sodalis</taxon>
    </lineage>
</organism>
<feature type="signal peptide" evidence="1">
    <location>
        <begin position="1"/>
        <end position="19"/>
    </location>
</feature>
<protein>
    <submittedName>
        <fullName evidence="2">Uncharacterized protein</fullName>
    </submittedName>
</protein>
<evidence type="ECO:0000313" key="3">
    <source>
        <dbReference type="Proteomes" id="UP000811282"/>
    </source>
</evidence>
<proteinExistence type="predicted"/>
<keyword evidence="1" id="KW-0732">Signal</keyword>
<evidence type="ECO:0000313" key="2">
    <source>
        <dbReference type="EMBL" id="MBT9431237.1"/>
    </source>
</evidence>
<dbReference type="Proteomes" id="UP000811282">
    <property type="component" value="Unassembled WGS sequence"/>
</dbReference>
<dbReference type="RefSeq" id="WP_215668392.1">
    <property type="nucleotide sequence ID" value="NZ_JAFJYC010000001.1"/>
</dbReference>
<sequence length="59" mass="6054">MSAALLAGLHAGLPVGLHAAALNTGLPVGLHAGLRAGVMTVRPSRQWFAIAPYSSPRPR</sequence>
<reference evidence="2 3" key="1">
    <citation type="journal article" date="2021" name="Genome Biol. Evol.">
        <title>The evolution of interdependence in a four-way mealybug symbiosis.</title>
        <authorList>
            <person name="Garber A.I."/>
            <person name="Kupper M."/>
            <person name="Laetsch D.R."/>
            <person name="Weldon S.R."/>
            <person name="Ladinsky M.S."/>
            <person name="Bjorkman P.J."/>
            <person name="McCutcheon J.P."/>
        </authorList>
    </citation>
    <scope>NUCLEOTIDE SEQUENCE [LARGE SCALE GENOMIC DNA]</scope>
    <source>
        <strain evidence="2">SOD</strain>
    </source>
</reference>